<evidence type="ECO:0000313" key="1">
    <source>
        <dbReference type="EMBL" id="KAL0582014.1"/>
    </source>
</evidence>
<evidence type="ECO:0000313" key="2">
    <source>
        <dbReference type="Proteomes" id="UP001465976"/>
    </source>
</evidence>
<protein>
    <recommendedName>
        <fullName evidence="3">Zona occludens toxin N-terminal domain-containing protein</fullName>
    </recommendedName>
</protein>
<reference evidence="1 2" key="1">
    <citation type="submission" date="2024-02" db="EMBL/GenBank/DDBJ databases">
        <title>A draft genome for the cacao thread blight pathogen Marasmius crinis-equi.</title>
        <authorList>
            <person name="Cohen S.P."/>
            <person name="Baruah I.K."/>
            <person name="Amoako-Attah I."/>
            <person name="Bukari Y."/>
            <person name="Meinhardt L.W."/>
            <person name="Bailey B.A."/>
        </authorList>
    </citation>
    <scope>NUCLEOTIDE SEQUENCE [LARGE SCALE GENOMIC DNA]</scope>
    <source>
        <strain evidence="1 2">GH-76</strain>
    </source>
</reference>
<evidence type="ECO:0008006" key="3">
    <source>
        <dbReference type="Google" id="ProtNLM"/>
    </source>
</evidence>
<dbReference type="Gene3D" id="3.40.50.300">
    <property type="entry name" value="P-loop containing nucleotide triphosphate hydrolases"/>
    <property type="match status" value="1"/>
</dbReference>
<dbReference type="EMBL" id="JBAHYK010000001">
    <property type="protein sequence ID" value="KAL0582014.1"/>
    <property type="molecule type" value="Genomic_DNA"/>
</dbReference>
<sequence length="480" mass="52961">MTEAQDFKDAPLVTRGAYLLFRSRLETQYGVFGKILACRLRDREFSFNDQRLYMNTNAPFSAVVCGVQGSVSKLFIHPPSLILRPFWLGSGKSHSVSVMLENMLIPDCKPIGSLQKPLCGLVLHFGEGGSGSSPCEAAWIAASQSEGIQAPRVRVLVSRSSLNTMRGVYSSVASRGTVTVEPLLFDEGDLDAQTFLSMMAVGSSDAAPLYMQIILSILRDMGEDFSYRGFKARLEVHKRNFNPNQLSGLEQRLSLLQSFLRDGNPSHNKARFVQGDLTIVDLSDPFIDPGSACGIFEVITRLFVRAEVDTGKFLLLDEAHKYLSIKGSLTKSLLQLMRLQRHLAMRVIISTQGETLIRVSGTLADFFWCPTEPTVIPAVILDLCSVAVLHRFSSPSWWDHLVKHVSADFSDGGSAFDEVVKLQTGQAIVLVPSGLGTFGSPELKAPQTLERFGRRYLIIKTRRRVTVDGGASVLVLDEKR</sequence>
<proteinExistence type="predicted"/>
<accession>A0ABR3G2E9</accession>
<keyword evidence="2" id="KW-1185">Reference proteome</keyword>
<comment type="caution">
    <text evidence="1">The sequence shown here is derived from an EMBL/GenBank/DDBJ whole genome shotgun (WGS) entry which is preliminary data.</text>
</comment>
<organism evidence="1 2">
    <name type="scientific">Marasmius crinis-equi</name>
    <dbReference type="NCBI Taxonomy" id="585013"/>
    <lineage>
        <taxon>Eukaryota</taxon>
        <taxon>Fungi</taxon>
        <taxon>Dikarya</taxon>
        <taxon>Basidiomycota</taxon>
        <taxon>Agaricomycotina</taxon>
        <taxon>Agaricomycetes</taxon>
        <taxon>Agaricomycetidae</taxon>
        <taxon>Agaricales</taxon>
        <taxon>Marasmiineae</taxon>
        <taxon>Marasmiaceae</taxon>
        <taxon>Marasmius</taxon>
    </lineage>
</organism>
<gene>
    <name evidence="1" type="ORF">V5O48_000072</name>
</gene>
<dbReference type="Proteomes" id="UP001465976">
    <property type="component" value="Unassembled WGS sequence"/>
</dbReference>
<name>A0ABR3G2E9_9AGAR</name>
<dbReference type="InterPro" id="IPR027417">
    <property type="entry name" value="P-loop_NTPase"/>
</dbReference>
<dbReference type="SUPFAM" id="SSF52540">
    <property type="entry name" value="P-loop containing nucleoside triphosphate hydrolases"/>
    <property type="match status" value="1"/>
</dbReference>